<dbReference type="Gene3D" id="3.40.50.2300">
    <property type="match status" value="1"/>
</dbReference>
<feature type="domain" description="Response regulatory" evidence="8">
    <location>
        <begin position="23"/>
        <end position="144"/>
    </location>
</feature>
<dbReference type="PROSITE" id="PS50110">
    <property type="entry name" value="RESPONSE_REGULATORY"/>
    <property type="match status" value="1"/>
</dbReference>
<gene>
    <name evidence="9" type="ORF">PIB30_011051</name>
</gene>
<evidence type="ECO:0000259" key="8">
    <source>
        <dbReference type="PROSITE" id="PS50110"/>
    </source>
</evidence>
<proteinExistence type="predicted"/>
<protein>
    <recommendedName>
        <fullName evidence="8">Response regulatory domain-containing protein</fullName>
    </recommendedName>
</protein>
<evidence type="ECO:0000256" key="1">
    <source>
        <dbReference type="ARBA" id="ARBA00004123"/>
    </source>
</evidence>
<reference evidence="9 10" key="1">
    <citation type="journal article" date="2023" name="Plants (Basel)">
        <title>Bridging the Gap: Combining Genomics and Transcriptomics Approaches to Understand Stylosanthes scabra, an Orphan Legume from the Brazilian Caatinga.</title>
        <authorList>
            <person name="Ferreira-Neto J.R.C."/>
            <person name="da Silva M.D."/>
            <person name="Binneck E."/>
            <person name="de Melo N.F."/>
            <person name="da Silva R.H."/>
            <person name="de Melo A.L.T.M."/>
            <person name="Pandolfi V."/>
            <person name="Bustamante F.O."/>
            <person name="Brasileiro-Vidal A.C."/>
            <person name="Benko-Iseppon A.M."/>
        </authorList>
    </citation>
    <scope>NUCLEOTIDE SEQUENCE [LARGE SCALE GENOMIC DNA]</scope>
    <source>
        <tissue evidence="9">Leaves</tissue>
    </source>
</reference>
<dbReference type="PANTHER" id="PTHR43874:SF206">
    <property type="entry name" value="RESPONSE REGULATOR RECEIVER DOMAIN PROTEIN"/>
    <property type="match status" value="1"/>
</dbReference>
<dbReference type="SUPFAM" id="SSF52172">
    <property type="entry name" value="CheY-like"/>
    <property type="match status" value="1"/>
</dbReference>
<feature type="region of interest" description="Disordered" evidence="7">
    <location>
        <begin position="253"/>
        <end position="272"/>
    </location>
</feature>
<dbReference type="InterPro" id="IPR011006">
    <property type="entry name" value="CheY-like_superfamily"/>
</dbReference>
<dbReference type="InterPro" id="IPR009057">
    <property type="entry name" value="Homeodomain-like_sf"/>
</dbReference>
<evidence type="ECO:0000256" key="6">
    <source>
        <dbReference type="PROSITE-ProRule" id="PRU00169"/>
    </source>
</evidence>
<dbReference type="EMBL" id="JASCZI010181269">
    <property type="protein sequence ID" value="MED6180539.1"/>
    <property type="molecule type" value="Genomic_DNA"/>
</dbReference>
<evidence type="ECO:0000256" key="2">
    <source>
        <dbReference type="ARBA" id="ARBA00023012"/>
    </source>
</evidence>
<dbReference type="Proteomes" id="UP001341840">
    <property type="component" value="Unassembled WGS sequence"/>
</dbReference>
<evidence type="ECO:0000256" key="5">
    <source>
        <dbReference type="ARBA" id="ARBA00023242"/>
    </source>
</evidence>
<evidence type="ECO:0000313" key="9">
    <source>
        <dbReference type="EMBL" id="MED6180539.1"/>
    </source>
</evidence>
<dbReference type="Gene3D" id="1.10.10.60">
    <property type="entry name" value="Homeodomain-like"/>
    <property type="match status" value="1"/>
</dbReference>
<dbReference type="InterPro" id="IPR006447">
    <property type="entry name" value="Myb_dom_plants"/>
</dbReference>
<name>A0ABU6W583_9FABA</name>
<keyword evidence="4" id="KW-0804">Transcription</keyword>
<dbReference type="Pfam" id="PF00072">
    <property type="entry name" value="Response_reg"/>
    <property type="match status" value="1"/>
</dbReference>
<keyword evidence="10" id="KW-1185">Reference proteome</keyword>
<feature type="modified residue" description="4-aspartylphosphate" evidence="6">
    <location>
        <position position="74"/>
    </location>
</feature>
<evidence type="ECO:0000313" key="10">
    <source>
        <dbReference type="Proteomes" id="UP001341840"/>
    </source>
</evidence>
<dbReference type="InterPro" id="IPR045279">
    <property type="entry name" value="ARR-like"/>
</dbReference>
<sequence>MAANNNNNPHDHDPDHQLSTALRLLVVDHDPANLNLIQDLAFQCNYRVTTCCEGSEALNLLREKRECFDVVLCDVHMPGMVDGSPLFDHVLQEFNIPVVVTCSMDDASSSSTVMESMKKQKGACYNLVKPITEEGLSNILQSVSIEKTRKKDYCDDVESEETMNKKKRRSLSIEERDDHHDLQHQQQQPNTPNKKPRFVWTNERHQKFVDAVFHLGIDKAVPKKIMELMDMPQLTRENVASHLQKFRIHMKKKSEETQQQGSIIGNWKPNNNVIGREANNNTSLKKTTNNAHQITQTLPLAPYCDNVISSTADYPLYQSQTAIPDATFKFPNNNNQFGGLINNNGIIGRLHHQNNNNNNHVRSIMLNLMQQPQQLMVQNHYHHDPAHSSSNMFQQSDYYPMAAPRYERYDEGPFQVGMSRGGVGCESSPLFDYYNTCSSTPLGHHQMNNSFGESGTIAEFHGGYNTSPAAASSSSLSSPAAGFFSSRTQQEQQLPNYPTSLAYVAAEALSYLSNSATQVNNLYNSSSSSLFDDYQLGQTLFQG</sequence>
<evidence type="ECO:0000256" key="3">
    <source>
        <dbReference type="ARBA" id="ARBA00023015"/>
    </source>
</evidence>
<comment type="subcellular location">
    <subcellularLocation>
        <location evidence="1">Nucleus</location>
    </subcellularLocation>
</comment>
<keyword evidence="5" id="KW-0539">Nucleus</keyword>
<comment type="caution">
    <text evidence="9">The sequence shown here is derived from an EMBL/GenBank/DDBJ whole genome shotgun (WGS) entry which is preliminary data.</text>
</comment>
<dbReference type="SMART" id="SM00448">
    <property type="entry name" value="REC"/>
    <property type="match status" value="1"/>
</dbReference>
<keyword evidence="2" id="KW-0902">Two-component regulatory system</keyword>
<dbReference type="PANTHER" id="PTHR43874">
    <property type="entry name" value="TWO-COMPONENT RESPONSE REGULATOR"/>
    <property type="match status" value="1"/>
</dbReference>
<evidence type="ECO:0000256" key="4">
    <source>
        <dbReference type="ARBA" id="ARBA00023163"/>
    </source>
</evidence>
<dbReference type="SUPFAM" id="SSF46689">
    <property type="entry name" value="Homeodomain-like"/>
    <property type="match status" value="1"/>
</dbReference>
<organism evidence="9 10">
    <name type="scientific">Stylosanthes scabra</name>
    <dbReference type="NCBI Taxonomy" id="79078"/>
    <lineage>
        <taxon>Eukaryota</taxon>
        <taxon>Viridiplantae</taxon>
        <taxon>Streptophyta</taxon>
        <taxon>Embryophyta</taxon>
        <taxon>Tracheophyta</taxon>
        <taxon>Spermatophyta</taxon>
        <taxon>Magnoliopsida</taxon>
        <taxon>eudicotyledons</taxon>
        <taxon>Gunneridae</taxon>
        <taxon>Pentapetalae</taxon>
        <taxon>rosids</taxon>
        <taxon>fabids</taxon>
        <taxon>Fabales</taxon>
        <taxon>Fabaceae</taxon>
        <taxon>Papilionoideae</taxon>
        <taxon>50 kb inversion clade</taxon>
        <taxon>dalbergioids sensu lato</taxon>
        <taxon>Dalbergieae</taxon>
        <taxon>Pterocarpus clade</taxon>
        <taxon>Stylosanthes</taxon>
    </lineage>
</organism>
<dbReference type="InterPro" id="IPR001789">
    <property type="entry name" value="Sig_transdc_resp-reg_receiver"/>
</dbReference>
<accession>A0ABU6W583</accession>
<keyword evidence="6" id="KW-0597">Phosphoprotein</keyword>
<feature type="compositionally biased region" description="Basic and acidic residues" evidence="7">
    <location>
        <begin position="171"/>
        <end position="183"/>
    </location>
</feature>
<feature type="region of interest" description="Disordered" evidence="7">
    <location>
        <begin position="154"/>
        <end position="197"/>
    </location>
</feature>
<evidence type="ECO:0000256" key="7">
    <source>
        <dbReference type="SAM" id="MobiDB-lite"/>
    </source>
</evidence>
<keyword evidence="3" id="KW-0805">Transcription regulation</keyword>
<feature type="compositionally biased region" description="Polar residues" evidence="7">
    <location>
        <begin position="257"/>
        <end position="272"/>
    </location>
</feature>
<dbReference type="NCBIfam" id="TIGR01557">
    <property type="entry name" value="myb_SHAQKYF"/>
    <property type="match status" value="1"/>
</dbReference>